<sequence length="514" mass="55824">MSEDWQLKVAAVKAQTQARIPSALRISATLLPSRVVDLCDENTALSFLDREIIQHDATELRDRLASGKYTAVQVTEAYIKSASLAHQAVNCLTDFFPEEALERAKWLDEQFGILSGPVGPLHGVPISVKDQIDVAGKDSPAGFLSQVGKNIAEQDAHVIEILRAAGAVFYCKTTLPQAIMHLETNSYLGPTTNPYNRNTISAGGSSGGEGALIAMKGSALGIGTDIGGSIRSPASANGIYGFKPTAGILPLIGFRNHGCILGVDRIPPTQGPMGRSIRDLELYMQVVLTAEPKRRDPSLFPFSFKPNTPQPRIRIGWFIDDGVVTPTAPVRRGMEAALSALRNCSDVELVEFLPIEPEESWNVAASQHQACLGLPITNRCAASGEPVLDLSEWIVSQASPEPVTLQEYSALMLRRQELRNRVAAQWLSIGIDVLLCPAGPSVAPKLNTARYWNYASYWNVVNYPAMVMPTGLYVDRGIDGVDQSHTSFRNPHDKYNAESFDLDASEGVRVSPVF</sequence>
<name>A0ACC2XB59_9TREE</name>
<reference evidence="1" key="1">
    <citation type="submission" date="2023-04" db="EMBL/GenBank/DDBJ databases">
        <title>Draft Genome sequencing of Naganishia species isolated from polar environments using Oxford Nanopore Technology.</title>
        <authorList>
            <person name="Leo P."/>
            <person name="Venkateswaran K."/>
        </authorList>
    </citation>
    <scope>NUCLEOTIDE SEQUENCE</scope>
    <source>
        <strain evidence="1">DBVPG 5303</strain>
    </source>
</reference>
<evidence type="ECO:0000313" key="2">
    <source>
        <dbReference type="Proteomes" id="UP001234202"/>
    </source>
</evidence>
<gene>
    <name evidence="1" type="ORF">QFC24_004946</name>
</gene>
<evidence type="ECO:0000313" key="1">
    <source>
        <dbReference type="EMBL" id="KAJ9121270.1"/>
    </source>
</evidence>
<organism evidence="1 2">
    <name type="scientific">Naganishia onofrii</name>
    <dbReference type="NCBI Taxonomy" id="1851511"/>
    <lineage>
        <taxon>Eukaryota</taxon>
        <taxon>Fungi</taxon>
        <taxon>Dikarya</taxon>
        <taxon>Basidiomycota</taxon>
        <taxon>Agaricomycotina</taxon>
        <taxon>Tremellomycetes</taxon>
        <taxon>Filobasidiales</taxon>
        <taxon>Filobasidiaceae</taxon>
        <taxon>Naganishia</taxon>
    </lineage>
</organism>
<proteinExistence type="predicted"/>
<comment type="caution">
    <text evidence="1">The sequence shown here is derived from an EMBL/GenBank/DDBJ whole genome shotgun (WGS) entry which is preliminary data.</text>
</comment>
<dbReference type="EMBL" id="JASBWV010000018">
    <property type="protein sequence ID" value="KAJ9121270.1"/>
    <property type="molecule type" value="Genomic_DNA"/>
</dbReference>
<keyword evidence="2" id="KW-1185">Reference proteome</keyword>
<dbReference type="Proteomes" id="UP001234202">
    <property type="component" value="Unassembled WGS sequence"/>
</dbReference>
<protein>
    <submittedName>
        <fullName evidence="1">Uncharacterized protein</fullName>
    </submittedName>
</protein>
<accession>A0ACC2XB59</accession>